<sequence>MGNYLAIPSHKVKFNIKNIKLPPPPKLRLNWKTFYPHEELKIYKETSAKSKLFLNKFLFSSNFDPKKMLGKVDADVIKKLLNNFMEMMKSPQGGDAFSFKPERPMKFPYTFSAKIAQFPYKFYYDNNWMAKYYCYAVILCLPVFYKLERVSKSPASRKHWAEIQAKEAHEAHGHDD</sequence>
<dbReference type="RefSeq" id="XP_018326118.1">
    <property type="nucleotide sequence ID" value="XM_018470616.1"/>
</dbReference>
<dbReference type="OrthoDB" id="6067390at2759"/>
<dbReference type="KEGG" id="apln:108737651"/>
<dbReference type="AlphaFoldDB" id="A0A1W4X146"/>
<keyword evidence="1" id="KW-1185">Reference proteome</keyword>
<reference evidence="2" key="1">
    <citation type="submission" date="2025-08" db="UniProtKB">
        <authorList>
            <consortium name="RefSeq"/>
        </authorList>
    </citation>
    <scope>IDENTIFICATION</scope>
    <source>
        <tissue evidence="2">Entire body</tissue>
    </source>
</reference>
<dbReference type="InParanoid" id="A0A1W4X146"/>
<accession>A0A1W4X146</accession>
<gene>
    <name evidence="2" type="primary">LOC108737651</name>
</gene>
<protein>
    <submittedName>
        <fullName evidence="2">Uncharacterized protein LOC108737651</fullName>
    </submittedName>
</protein>
<name>A0A1W4X146_AGRPL</name>
<evidence type="ECO:0000313" key="2">
    <source>
        <dbReference type="RefSeq" id="XP_018326118.1"/>
    </source>
</evidence>
<evidence type="ECO:0000313" key="1">
    <source>
        <dbReference type="Proteomes" id="UP000192223"/>
    </source>
</evidence>
<dbReference type="GeneID" id="108737651"/>
<dbReference type="Proteomes" id="UP000192223">
    <property type="component" value="Unplaced"/>
</dbReference>
<organism evidence="1 2">
    <name type="scientific">Agrilus planipennis</name>
    <name type="common">Emerald ash borer</name>
    <name type="synonym">Agrilus marcopoli</name>
    <dbReference type="NCBI Taxonomy" id="224129"/>
    <lineage>
        <taxon>Eukaryota</taxon>
        <taxon>Metazoa</taxon>
        <taxon>Ecdysozoa</taxon>
        <taxon>Arthropoda</taxon>
        <taxon>Hexapoda</taxon>
        <taxon>Insecta</taxon>
        <taxon>Pterygota</taxon>
        <taxon>Neoptera</taxon>
        <taxon>Endopterygota</taxon>
        <taxon>Coleoptera</taxon>
        <taxon>Polyphaga</taxon>
        <taxon>Elateriformia</taxon>
        <taxon>Buprestoidea</taxon>
        <taxon>Buprestidae</taxon>
        <taxon>Agrilinae</taxon>
        <taxon>Agrilus</taxon>
    </lineage>
</organism>
<proteinExistence type="predicted"/>